<feature type="transmembrane region" description="Helical" evidence="6">
    <location>
        <begin position="267"/>
        <end position="290"/>
    </location>
</feature>
<dbReference type="Proteomes" id="UP001597641">
    <property type="component" value="Unassembled WGS sequence"/>
</dbReference>
<dbReference type="InterPro" id="IPR002549">
    <property type="entry name" value="AI-2E-like"/>
</dbReference>
<keyword evidence="4 6" id="KW-1133">Transmembrane helix</keyword>
<feature type="transmembrane region" description="Helical" evidence="6">
    <location>
        <begin position="145"/>
        <end position="167"/>
    </location>
</feature>
<comment type="similarity">
    <text evidence="2">Belongs to the autoinducer-2 exporter (AI-2E) (TC 2.A.86) family.</text>
</comment>
<comment type="caution">
    <text evidence="7">The sequence shown here is derived from an EMBL/GenBank/DDBJ whole genome shotgun (WGS) entry which is preliminary data.</text>
</comment>
<evidence type="ECO:0000256" key="4">
    <source>
        <dbReference type="ARBA" id="ARBA00022989"/>
    </source>
</evidence>
<comment type="subcellular location">
    <subcellularLocation>
        <location evidence="1">Membrane</location>
        <topology evidence="1">Multi-pass membrane protein</topology>
    </subcellularLocation>
</comment>
<evidence type="ECO:0000256" key="6">
    <source>
        <dbReference type="SAM" id="Phobius"/>
    </source>
</evidence>
<evidence type="ECO:0000256" key="1">
    <source>
        <dbReference type="ARBA" id="ARBA00004141"/>
    </source>
</evidence>
<keyword evidence="8" id="KW-1185">Reference proteome</keyword>
<feature type="transmembrane region" description="Helical" evidence="6">
    <location>
        <begin position="302"/>
        <end position="331"/>
    </location>
</feature>
<gene>
    <name evidence="7" type="ORF">ACFS7Z_08395</name>
</gene>
<sequence>MPDVYTYSKRVAIATLIVLLIIAGFYMLGWHGYFFLLVFAAILMAVLFCGMTDWIVNKLHLKRGLSLLLAVLFFFGIIILAFWLVAPTVSKQIQEMKQTIPQALNQVQDWLAQYGWGQRLIERVPNDITKVLPKQDALLSNLSGAFSTTLSFLADFVIVIITALFLASNPKIYTVGLTKLFPIRNRSRIMEVLGKCYDILKSWLVGMLSAMAIIGVSSAIGYSLIGLPMAFALALIAFFLAFIPNVGPWIAGVPAVLVGLTVSPQMALYTILVYGGIQLIETYLITPIIFQKTVDLPPALLLFFQVLLGILQGALGLLLAAPILAVLIVLINELYVKDVLEAKPVDASASDVPGASGLEAKG</sequence>
<proteinExistence type="inferred from homology"/>
<protein>
    <submittedName>
        <fullName evidence="7">AI-2E family transporter</fullName>
    </submittedName>
</protein>
<feature type="transmembrane region" description="Helical" evidence="6">
    <location>
        <begin position="67"/>
        <end position="86"/>
    </location>
</feature>
<dbReference type="RefSeq" id="WP_377483331.1">
    <property type="nucleotide sequence ID" value="NZ_JBHUOX010000005.1"/>
</dbReference>
<dbReference type="PANTHER" id="PTHR21716">
    <property type="entry name" value="TRANSMEMBRANE PROTEIN"/>
    <property type="match status" value="1"/>
</dbReference>
<dbReference type="Pfam" id="PF01594">
    <property type="entry name" value="AI-2E_transport"/>
    <property type="match status" value="1"/>
</dbReference>
<evidence type="ECO:0000256" key="3">
    <source>
        <dbReference type="ARBA" id="ARBA00022692"/>
    </source>
</evidence>
<feature type="transmembrane region" description="Helical" evidence="6">
    <location>
        <begin position="12"/>
        <end position="28"/>
    </location>
</feature>
<dbReference type="PANTHER" id="PTHR21716:SF62">
    <property type="entry name" value="TRANSPORT PROTEIN YDBI-RELATED"/>
    <property type="match status" value="1"/>
</dbReference>
<evidence type="ECO:0000313" key="8">
    <source>
        <dbReference type="Proteomes" id="UP001597641"/>
    </source>
</evidence>
<name>A0ABW6BRC1_9BACT</name>
<feature type="transmembrane region" description="Helical" evidence="6">
    <location>
        <begin position="34"/>
        <end position="55"/>
    </location>
</feature>
<evidence type="ECO:0000256" key="5">
    <source>
        <dbReference type="ARBA" id="ARBA00023136"/>
    </source>
</evidence>
<feature type="transmembrane region" description="Helical" evidence="6">
    <location>
        <begin position="203"/>
        <end position="225"/>
    </location>
</feature>
<feature type="transmembrane region" description="Helical" evidence="6">
    <location>
        <begin position="231"/>
        <end position="260"/>
    </location>
</feature>
<evidence type="ECO:0000256" key="2">
    <source>
        <dbReference type="ARBA" id="ARBA00009773"/>
    </source>
</evidence>
<evidence type="ECO:0000313" key="7">
    <source>
        <dbReference type="EMBL" id="MFD3000375.1"/>
    </source>
</evidence>
<accession>A0ABW6BRC1</accession>
<reference evidence="8" key="1">
    <citation type="journal article" date="2019" name="Int. J. Syst. Evol. Microbiol.">
        <title>The Global Catalogue of Microorganisms (GCM) 10K type strain sequencing project: providing services to taxonomists for standard genome sequencing and annotation.</title>
        <authorList>
            <consortium name="The Broad Institute Genomics Platform"/>
            <consortium name="The Broad Institute Genome Sequencing Center for Infectious Disease"/>
            <person name="Wu L."/>
            <person name="Ma J."/>
        </authorList>
    </citation>
    <scope>NUCLEOTIDE SEQUENCE [LARGE SCALE GENOMIC DNA]</scope>
    <source>
        <strain evidence="8">KCTC 23984</strain>
    </source>
</reference>
<dbReference type="EMBL" id="JBHUOX010000005">
    <property type="protein sequence ID" value="MFD3000375.1"/>
    <property type="molecule type" value="Genomic_DNA"/>
</dbReference>
<keyword evidence="3 6" id="KW-0812">Transmembrane</keyword>
<keyword evidence="5 6" id="KW-0472">Membrane</keyword>
<organism evidence="7 8">
    <name type="scientific">Pontibacter toksunensis</name>
    <dbReference type="NCBI Taxonomy" id="1332631"/>
    <lineage>
        <taxon>Bacteria</taxon>
        <taxon>Pseudomonadati</taxon>
        <taxon>Bacteroidota</taxon>
        <taxon>Cytophagia</taxon>
        <taxon>Cytophagales</taxon>
        <taxon>Hymenobacteraceae</taxon>
        <taxon>Pontibacter</taxon>
    </lineage>
</organism>